<dbReference type="AlphaFoldDB" id="A0A067Q7S8"/>
<name>A0A067Q7S8_9AGAM</name>
<dbReference type="OrthoDB" id="3063573at2759"/>
<protein>
    <submittedName>
        <fullName evidence="2">Uncharacterized protein</fullName>
    </submittedName>
</protein>
<dbReference type="STRING" id="933084.A0A067Q7S8"/>
<organism evidence="2 3">
    <name type="scientific">Jaapia argillacea MUCL 33604</name>
    <dbReference type="NCBI Taxonomy" id="933084"/>
    <lineage>
        <taxon>Eukaryota</taxon>
        <taxon>Fungi</taxon>
        <taxon>Dikarya</taxon>
        <taxon>Basidiomycota</taxon>
        <taxon>Agaricomycotina</taxon>
        <taxon>Agaricomycetes</taxon>
        <taxon>Agaricomycetidae</taxon>
        <taxon>Jaapiales</taxon>
        <taxon>Jaapiaceae</taxon>
        <taxon>Jaapia</taxon>
    </lineage>
</organism>
<proteinExistence type="predicted"/>
<dbReference type="InParanoid" id="A0A067Q7S8"/>
<evidence type="ECO:0000256" key="1">
    <source>
        <dbReference type="SAM" id="MobiDB-lite"/>
    </source>
</evidence>
<evidence type="ECO:0000313" key="3">
    <source>
        <dbReference type="Proteomes" id="UP000027265"/>
    </source>
</evidence>
<dbReference type="EMBL" id="KL197715">
    <property type="protein sequence ID" value="KDQ59542.1"/>
    <property type="molecule type" value="Genomic_DNA"/>
</dbReference>
<dbReference type="HOGENOM" id="CLU_609996_0_0_1"/>
<feature type="region of interest" description="Disordered" evidence="1">
    <location>
        <begin position="354"/>
        <end position="378"/>
    </location>
</feature>
<accession>A0A067Q7S8</accession>
<feature type="compositionally biased region" description="Basic and acidic residues" evidence="1">
    <location>
        <begin position="359"/>
        <end position="378"/>
    </location>
</feature>
<sequence>MDRCDADAAITTIRPIALNRDLPVTFKYALRDQREAPWYATWGIVMADHMFHGASTAVSSCFTCPQHPVDKDTDTNDSDTDDENSDEDDDDDAASSMDDGADTETPQHTSPPRTPPRTSRPSRPAPLLSFSSESSGGCIVPYGNSDDPADWTQPRFPARRGPQPSLAAWDQPSPTRIHGRYADGSAQGRMAPINDRRAQYDGRPDTSLAAPFMNDPRRDPPLVSQMIVDVQPRQSGGMAPVTSPPHRERSLRSTRIPDFVQMLHSITTKPSAKAGVPPDITIMESRIILIVEIKRLPKGFRGQAFFGSVDVLEQLNEQAHHVLQSHLAPRQKLGGIFAFGYFWSYREFSKAELTPSPAKSERVDPSYDPNEWDHTRTPEDVTRGALPPFLKPIFGRARFLSIFDPKSDEALRLIRDRLRTFNQDIWPQS</sequence>
<reference evidence="3" key="1">
    <citation type="journal article" date="2014" name="Proc. Natl. Acad. Sci. U.S.A.">
        <title>Extensive sampling of basidiomycete genomes demonstrates inadequacy of the white-rot/brown-rot paradigm for wood decay fungi.</title>
        <authorList>
            <person name="Riley R."/>
            <person name="Salamov A.A."/>
            <person name="Brown D.W."/>
            <person name="Nagy L.G."/>
            <person name="Floudas D."/>
            <person name="Held B.W."/>
            <person name="Levasseur A."/>
            <person name="Lombard V."/>
            <person name="Morin E."/>
            <person name="Otillar R."/>
            <person name="Lindquist E.A."/>
            <person name="Sun H."/>
            <person name="LaButti K.M."/>
            <person name="Schmutz J."/>
            <person name="Jabbour D."/>
            <person name="Luo H."/>
            <person name="Baker S.E."/>
            <person name="Pisabarro A.G."/>
            <person name="Walton J.D."/>
            <person name="Blanchette R.A."/>
            <person name="Henrissat B."/>
            <person name="Martin F."/>
            <person name="Cullen D."/>
            <person name="Hibbett D.S."/>
            <person name="Grigoriev I.V."/>
        </authorList>
    </citation>
    <scope>NUCLEOTIDE SEQUENCE [LARGE SCALE GENOMIC DNA]</scope>
    <source>
        <strain evidence="3">MUCL 33604</strain>
    </source>
</reference>
<feature type="compositionally biased region" description="Acidic residues" evidence="1">
    <location>
        <begin position="75"/>
        <end position="93"/>
    </location>
</feature>
<keyword evidence="3" id="KW-1185">Reference proteome</keyword>
<gene>
    <name evidence="2" type="ORF">JAAARDRAFT_624508</name>
</gene>
<feature type="region of interest" description="Disordered" evidence="1">
    <location>
        <begin position="68"/>
        <end position="175"/>
    </location>
</feature>
<evidence type="ECO:0000313" key="2">
    <source>
        <dbReference type="EMBL" id="KDQ59542.1"/>
    </source>
</evidence>
<dbReference type="Proteomes" id="UP000027265">
    <property type="component" value="Unassembled WGS sequence"/>
</dbReference>